<evidence type="ECO:0000313" key="7">
    <source>
        <dbReference type="Proteomes" id="UP000093044"/>
    </source>
</evidence>
<keyword evidence="3" id="KW-0963">Cytoplasm</keyword>
<dbReference type="SUPFAM" id="SSF52540">
    <property type="entry name" value="P-loop containing nucleoside triphosphate hydrolases"/>
    <property type="match status" value="1"/>
</dbReference>
<dbReference type="InterPro" id="IPR027417">
    <property type="entry name" value="P-loop_NTPase"/>
</dbReference>
<comment type="subcellular location">
    <subcellularLocation>
        <location evidence="3">Cytoplasm</location>
    </subcellularLocation>
</comment>
<keyword evidence="7" id="KW-1185">Reference proteome</keyword>
<accession>A0A1B2I5I1</accession>
<name>A0A1B2I5I1_9BACT</name>
<dbReference type="PANTHER" id="PTHR45782:SF4">
    <property type="entry name" value="MITOCHONDRIAL RIBOSOME-ASSOCIATED GTPASE 1"/>
    <property type="match status" value="1"/>
</dbReference>
<protein>
    <recommendedName>
        <fullName evidence="3">Ribosome biogenesis GTPase A</fullName>
    </recommendedName>
</protein>
<dbReference type="InterPro" id="IPR006073">
    <property type="entry name" value="GTP-bd"/>
</dbReference>
<dbReference type="GO" id="GO:0005525">
    <property type="term" value="F:GTP binding"/>
    <property type="evidence" value="ECO:0007669"/>
    <property type="project" value="UniProtKB-KW"/>
</dbReference>
<reference evidence="6" key="1">
    <citation type="submission" date="2016-08" db="EMBL/GenBank/DDBJ databases">
        <title>Complete genome of Cloacibacillus porcorum.</title>
        <authorList>
            <person name="Looft T."/>
            <person name="Bayles D.O."/>
            <person name="Alt D.P."/>
        </authorList>
    </citation>
    <scope>NUCLEOTIDE SEQUENCE [LARGE SCALE GENOMIC DNA]</scope>
    <source>
        <strain evidence="6">CL-84</strain>
    </source>
</reference>
<evidence type="ECO:0000259" key="5">
    <source>
        <dbReference type="Pfam" id="PF01926"/>
    </source>
</evidence>
<dbReference type="InterPro" id="IPR016478">
    <property type="entry name" value="GTPase_MTG1"/>
</dbReference>
<dbReference type="Gene3D" id="1.10.1580.10">
    <property type="match status" value="1"/>
</dbReference>
<organism evidence="6 7">
    <name type="scientific">Cloacibacillus porcorum</name>
    <dbReference type="NCBI Taxonomy" id="1197717"/>
    <lineage>
        <taxon>Bacteria</taxon>
        <taxon>Thermotogati</taxon>
        <taxon>Synergistota</taxon>
        <taxon>Synergistia</taxon>
        <taxon>Synergistales</taxon>
        <taxon>Synergistaceae</taxon>
        <taxon>Cloacibacillus</taxon>
    </lineage>
</organism>
<dbReference type="InterPro" id="IPR023179">
    <property type="entry name" value="GTP-bd_ortho_bundle_sf"/>
</dbReference>
<feature type="domain" description="G" evidence="5">
    <location>
        <begin position="111"/>
        <end position="204"/>
    </location>
</feature>
<dbReference type="OrthoDB" id="9779790at2"/>
<gene>
    <name evidence="6" type="ORF">BED41_09110</name>
</gene>
<proteinExistence type="inferred from homology"/>
<dbReference type="GO" id="GO:0006412">
    <property type="term" value="P:translation"/>
    <property type="evidence" value="ECO:0007669"/>
    <property type="project" value="TreeGrafter"/>
</dbReference>
<keyword evidence="1 3" id="KW-0547">Nucleotide-binding</keyword>
<dbReference type="PIRSF" id="PIRSF006230">
    <property type="entry name" value="MG442"/>
    <property type="match status" value="1"/>
</dbReference>
<dbReference type="PANTHER" id="PTHR45782">
    <property type="entry name" value="MITOCHONDRIAL RIBOSOME-ASSOCIATED GTPASE 1"/>
    <property type="match status" value="1"/>
</dbReference>
<dbReference type="Proteomes" id="UP000093044">
    <property type="component" value="Chromosome"/>
</dbReference>
<dbReference type="AlphaFoldDB" id="A0A1B2I5I1"/>
<evidence type="ECO:0000256" key="3">
    <source>
        <dbReference type="PIRNR" id="PIRNR006230"/>
    </source>
</evidence>
<comment type="function">
    <text evidence="3">Required for a late step of 50S ribosomal subunit assembly. Has GTPase activity.</text>
</comment>
<keyword evidence="2 3" id="KW-0342">GTP-binding</keyword>
<dbReference type="CDD" id="cd01856">
    <property type="entry name" value="YlqF"/>
    <property type="match status" value="1"/>
</dbReference>
<dbReference type="GO" id="GO:0003924">
    <property type="term" value="F:GTPase activity"/>
    <property type="evidence" value="ECO:0007669"/>
    <property type="project" value="TreeGrafter"/>
</dbReference>
<evidence type="ECO:0000313" key="6">
    <source>
        <dbReference type="EMBL" id="ANZ45213.1"/>
    </source>
</evidence>
<dbReference type="Gene3D" id="3.40.50.300">
    <property type="entry name" value="P-loop containing nucleotide triphosphate hydrolases"/>
    <property type="match status" value="1"/>
</dbReference>
<feature type="binding site" evidence="4">
    <location>
        <position position="162"/>
    </location>
    <ligand>
        <name>GTP</name>
        <dbReference type="ChEBI" id="CHEBI:37565"/>
    </ligand>
</feature>
<dbReference type="RefSeq" id="WP_066745074.1">
    <property type="nucleotide sequence ID" value="NZ_CP016757.1"/>
</dbReference>
<dbReference type="EMBL" id="CP016757">
    <property type="protein sequence ID" value="ANZ45213.1"/>
    <property type="molecule type" value="Genomic_DNA"/>
</dbReference>
<evidence type="ECO:0000256" key="4">
    <source>
        <dbReference type="PIRSR" id="PIRSR006230-1"/>
    </source>
</evidence>
<dbReference type="STRING" id="1197717.BED41_09110"/>
<sequence>MPRTVWYPGHMAKGRRQLEALAANIDLLIEVRDARAPRLTSSPMLSLFAPKIETMVVLSKADLADEKVTKLWVEHLKREGLQAWPLDLRKGGMSRIIKVLTDKKPAFRDLRMAVVGTPNVGKSMLINQLVGRKAARVGGIPGITKGVSWFKGQGFLLVDSPGILDPHGDARAHRLISWIGSSRGQVIGNLEEHAKDCIRFMIDKDLWRGVEAAWGVKPEGTADEILESIGRRLGRLKAGGAVDMEAAGRVFIDSFATGKLGRMSLERPQDPPLWESL</sequence>
<evidence type="ECO:0000256" key="2">
    <source>
        <dbReference type="ARBA" id="ARBA00023134"/>
    </source>
</evidence>
<dbReference type="KEGG" id="cpor:BED41_09110"/>
<dbReference type="PRINTS" id="PR00326">
    <property type="entry name" value="GTP1OBG"/>
</dbReference>
<dbReference type="Pfam" id="PF01926">
    <property type="entry name" value="MMR_HSR1"/>
    <property type="match status" value="1"/>
</dbReference>
<comment type="similarity">
    <text evidence="3">Belongs to the TRAFAC class YlqF/YawG GTPase family. MTG1 subfamily.</text>
</comment>
<evidence type="ECO:0000256" key="1">
    <source>
        <dbReference type="ARBA" id="ARBA00022741"/>
    </source>
</evidence>
<dbReference type="GeneID" id="83058006"/>
<dbReference type="GO" id="GO:0005737">
    <property type="term" value="C:cytoplasm"/>
    <property type="evidence" value="ECO:0007669"/>
    <property type="project" value="UniProtKB-SubCell"/>
</dbReference>